<keyword evidence="2 5" id="KW-0689">Ribosomal protein</keyword>
<evidence type="ECO:0000313" key="5">
    <source>
        <dbReference type="EMBL" id="MER8934234.1"/>
    </source>
</evidence>
<evidence type="ECO:0000313" key="6">
    <source>
        <dbReference type="Proteomes" id="UP001464387"/>
    </source>
</evidence>
<dbReference type="InterPro" id="IPR012340">
    <property type="entry name" value="NA-bd_OB-fold"/>
</dbReference>
<dbReference type="InterPro" id="IPR000266">
    <property type="entry name" value="Ribosomal_uS17"/>
</dbReference>
<comment type="similarity">
    <text evidence="1">Belongs to the universal ribosomal protein uS17 family.</text>
</comment>
<organism evidence="5 6">
    <name type="scientific">Mesorhizobium opportunistum</name>
    <dbReference type="NCBI Taxonomy" id="593909"/>
    <lineage>
        <taxon>Bacteria</taxon>
        <taxon>Pseudomonadati</taxon>
        <taxon>Pseudomonadota</taxon>
        <taxon>Alphaproteobacteria</taxon>
        <taxon>Hyphomicrobiales</taxon>
        <taxon>Phyllobacteriaceae</taxon>
        <taxon>Mesorhizobium</taxon>
    </lineage>
</organism>
<evidence type="ECO:0000256" key="1">
    <source>
        <dbReference type="ARBA" id="ARBA00010254"/>
    </source>
</evidence>
<dbReference type="Proteomes" id="UP001464387">
    <property type="component" value="Unassembled WGS sequence"/>
</dbReference>
<reference evidence="5 6" key="1">
    <citation type="journal article" date="2024" name="Proc. Natl. Acad. Sci. U.S.A.">
        <title>The evolutionary genomics of adaptation to stress in wild rhizobium bacteria.</title>
        <authorList>
            <person name="Kehlet-Delgado H."/>
            <person name="Montoya A.P."/>
            <person name="Jensen K.T."/>
            <person name="Wendlandt C.E."/>
            <person name="Dexheimer C."/>
            <person name="Roberts M."/>
            <person name="Torres Martinez L."/>
            <person name="Friesen M.L."/>
            <person name="Griffitts J.S."/>
            <person name="Porter S.S."/>
        </authorList>
    </citation>
    <scope>NUCLEOTIDE SEQUENCE [LARGE SCALE GENOMIC DNA]</scope>
    <source>
        <strain evidence="5 6">M0729</strain>
    </source>
</reference>
<gene>
    <name evidence="5" type="primary">rpsQ</name>
    <name evidence="5" type="ORF">NKI33_14805</name>
</gene>
<dbReference type="SUPFAM" id="SSF50249">
    <property type="entry name" value="Nucleic acid-binding proteins"/>
    <property type="match status" value="1"/>
</dbReference>
<proteinExistence type="inferred from homology"/>
<protein>
    <recommendedName>
        <fullName evidence="4">30S ribosomal protein S17</fullName>
    </recommendedName>
</protein>
<sequence>MKNHSNTKSLTIDEARAIALAAMREPHPGGRRDAPLVTRAFLIPGYDTESDPPRRARGRLAREVFRGTVVADKTDDTVVVKVERRHAYLAKKNAILPLRIKVYDESTDYRAGDQVLVAKVRNRLKQWIIVGKKAHRDLNDDRRRA</sequence>
<name>A0ABV1YGH9_9HYPH</name>
<evidence type="ECO:0000256" key="4">
    <source>
        <dbReference type="ARBA" id="ARBA00035311"/>
    </source>
</evidence>
<dbReference type="Gene3D" id="2.40.50.140">
    <property type="entry name" value="Nucleic acid-binding proteins"/>
    <property type="match status" value="1"/>
</dbReference>
<evidence type="ECO:0000256" key="3">
    <source>
        <dbReference type="ARBA" id="ARBA00023274"/>
    </source>
</evidence>
<keyword evidence="6" id="KW-1185">Reference proteome</keyword>
<dbReference type="EMBL" id="JAMYPJ010000018">
    <property type="protein sequence ID" value="MER8934234.1"/>
    <property type="molecule type" value="Genomic_DNA"/>
</dbReference>
<comment type="caution">
    <text evidence="5">The sequence shown here is derived from an EMBL/GenBank/DDBJ whole genome shotgun (WGS) entry which is preliminary data.</text>
</comment>
<evidence type="ECO:0000256" key="2">
    <source>
        <dbReference type="ARBA" id="ARBA00022980"/>
    </source>
</evidence>
<dbReference type="RefSeq" id="WP_287272584.1">
    <property type="nucleotide sequence ID" value="NZ_JAMYMY010000021.1"/>
</dbReference>
<dbReference type="Pfam" id="PF00366">
    <property type="entry name" value="Ribosomal_S17"/>
    <property type="match status" value="1"/>
</dbReference>
<dbReference type="GO" id="GO:0005840">
    <property type="term" value="C:ribosome"/>
    <property type="evidence" value="ECO:0007669"/>
    <property type="project" value="UniProtKB-KW"/>
</dbReference>
<accession>A0ABV1YGH9</accession>
<keyword evidence="3" id="KW-0687">Ribonucleoprotein</keyword>